<dbReference type="PANTHER" id="PTHR30013">
    <property type="entry name" value="NIFE / NIFESE HYDROGENASE SMALL SUBUNIT FAMILY MEMBER"/>
    <property type="match status" value="1"/>
</dbReference>
<feature type="binding site" evidence="12">
    <location>
        <position position="147"/>
    </location>
    <ligand>
        <name>[4Fe-4S] cluster</name>
        <dbReference type="ChEBI" id="CHEBI:49883"/>
        <label>1</label>
    </ligand>
</feature>
<dbReference type="GO" id="GO:0042597">
    <property type="term" value="C:periplasmic space"/>
    <property type="evidence" value="ECO:0007669"/>
    <property type="project" value="UniProtKB-SubCell"/>
</dbReference>
<feature type="domain" description="NADH:ubiquinone oxidoreductase-like 20kDa subunit" evidence="13">
    <location>
        <begin position="52"/>
        <end position="199"/>
    </location>
</feature>
<dbReference type="InterPro" id="IPR006311">
    <property type="entry name" value="TAT_signal"/>
</dbReference>
<sequence>MASITRRQFLKFGATLAAVMGLEPSLAPSLAQALARMEAGQAPVLWLQGQSCSGCSVSFLNSEAPSPARVITRYISLLFHSTLSAATGQTAMDTVDKAIDAGGYLLVVEGSLPAGMPEACVMGHRPVTDLVKAAAAKAKAVVALGSCAAFGGIPAAQNNPTGAVGVAEFLEAQGVKTPLINLPGCPTHPDWLVGTLAHLLQWGLPPLDALKRPKAFYGRILHDQCPRFADYERENFAKTFGEPGCLFKLGCLGPITHADCTVRFWNGGVNTCIAAGAPCIGCASEGFARSAELPFYRKTELARGKGGRN</sequence>
<dbReference type="HOGENOM" id="CLU_046107_1_1_7"/>
<feature type="binding site" evidence="12">
    <location>
        <position position="260"/>
    </location>
    <ligand>
        <name>[3Fe-4S] cluster</name>
        <dbReference type="ChEBI" id="CHEBI:21137"/>
    </ligand>
</feature>
<dbReference type="GO" id="GO:0051538">
    <property type="term" value="F:3 iron, 4 sulfur cluster binding"/>
    <property type="evidence" value="ECO:0007669"/>
    <property type="project" value="UniProtKB-KW"/>
</dbReference>
<dbReference type="GO" id="GO:0016020">
    <property type="term" value="C:membrane"/>
    <property type="evidence" value="ECO:0007669"/>
    <property type="project" value="TreeGrafter"/>
</dbReference>
<keyword evidence="8" id="KW-0574">Periplasm</keyword>
<comment type="subcellular location">
    <subcellularLocation>
        <location evidence="2">Periplasm</location>
    </subcellularLocation>
</comment>
<evidence type="ECO:0000313" key="16">
    <source>
        <dbReference type="Proteomes" id="UP000009047"/>
    </source>
</evidence>
<feature type="binding site" evidence="12">
    <location>
        <position position="245"/>
    </location>
    <ligand>
        <name>[4Fe-4S] cluster</name>
        <dbReference type="ChEBI" id="CHEBI:49883"/>
        <label>2</label>
    </ligand>
</feature>
<feature type="binding site" evidence="12">
    <location>
        <position position="52"/>
    </location>
    <ligand>
        <name>[4Fe-4S] cluster</name>
        <dbReference type="ChEBI" id="CHEBI:49883"/>
        <label>1</label>
    </ligand>
</feature>
<feature type="binding site" evidence="12">
    <location>
        <position position="279"/>
    </location>
    <ligand>
        <name>[3Fe-4S] cluster</name>
        <dbReference type="ChEBI" id="CHEBI:21137"/>
    </ligand>
</feature>
<protein>
    <submittedName>
        <fullName evidence="15">Hydrogenase (NiFe) small subunit HydA</fullName>
        <ecNumber evidence="15">1.12.99.6</ecNumber>
    </submittedName>
</protein>
<keyword evidence="9 15" id="KW-0560">Oxidoreductase</keyword>
<dbReference type="NCBIfam" id="TIGR00391">
    <property type="entry name" value="hydA"/>
    <property type="match status" value="1"/>
</dbReference>
<feature type="domain" description="Cytochrome-c3 hydrogenase C-terminal" evidence="14">
    <location>
        <begin position="217"/>
        <end position="291"/>
    </location>
</feature>
<evidence type="ECO:0000256" key="4">
    <source>
        <dbReference type="ARBA" id="ARBA00011771"/>
    </source>
</evidence>
<dbReference type="NCBIfam" id="TIGR01409">
    <property type="entry name" value="TAT_signal_seq"/>
    <property type="match status" value="1"/>
</dbReference>
<dbReference type="InterPro" id="IPR027394">
    <property type="entry name" value="Cytochrome-c3_hydrogenase_C"/>
</dbReference>
<dbReference type="KEGG" id="dbr:Deba_0997"/>
<dbReference type="GO" id="GO:0009061">
    <property type="term" value="P:anaerobic respiration"/>
    <property type="evidence" value="ECO:0007669"/>
    <property type="project" value="TreeGrafter"/>
</dbReference>
<dbReference type="OrthoDB" id="9766729at2"/>
<dbReference type="InterPro" id="IPR019546">
    <property type="entry name" value="TAT_signal_bac_arc"/>
</dbReference>
<dbReference type="GO" id="GO:0051539">
    <property type="term" value="F:4 iron, 4 sulfur cluster binding"/>
    <property type="evidence" value="ECO:0007669"/>
    <property type="project" value="UniProtKB-KW"/>
</dbReference>
<evidence type="ECO:0000256" key="7">
    <source>
        <dbReference type="ARBA" id="ARBA00022729"/>
    </source>
</evidence>
<dbReference type="InterPro" id="IPR037148">
    <property type="entry name" value="NiFe-Hase_small_C_sf"/>
</dbReference>
<dbReference type="PIRSF" id="PIRSF000310">
    <property type="entry name" value="NiFe_hyd_ssu"/>
    <property type="match status" value="1"/>
</dbReference>
<keyword evidence="10 12" id="KW-0408">Iron</keyword>
<dbReference type="Pfam" id="PF14720">
    <property type="entry name" value="NiFe_hyd_SSU_C"/>
    <property type="match status" value="1"/>
</dbReference>
<feature type="binding site" evidence="12">
    <location>
        <position position="55"/>
    </location>
    <ligand>
        <name>[4Fe-4S] cluster</name>
        <dbReference type="ChEBI" id="CHEBI:49883"/>
        <label>1</label>
    </ligand>
</feature>
<dbReference type="InterPro" id="IPR037024">
    <property type="entry name" value="NiFe_Hase_small_N_sf"/>
</dbReference>
<dbReference type="PRINTS" id="PR00614">
    <property type="entry name" value="NIHGNASESMLL"/>
</dbReference>
<keyword evidence="16" id="KW-1185">Reference proteome</keyword>
<dbReference type="EMBL" id="CP002085">
    <property type="protein sequence ID" value="ADK84367.1"/>
    <property type="molecule type" value="Genomic_DNA"/>
</dbReference>
<gene>
    <name evidence="15" type="ordered locus">Deba_0997</name>
</gene>
<evidence type="ECO:0000313" key="15">
    <source>
        <dbReference type="EMBL" id="ADK84367.1"/>
    </source>
</evidence>
<keyword evidence="6 12" id="KW-0479">Metal-binding</keyword>
<dbReference type="EC" id="1.12.99.6" evidence="15"/>
<dbReference type="GO" id="GO:0046872">
    <property type="term" value="F:metal ion binding"/>
    <property type="evidence" value="ECO:0007669"/>
    <property type="project" value="UniProtKB-KW"/>
</dbReference>
<dbReference type="AlphaFoldDB" id="E1QFN1"/>
<dbReference type="Gene3D" id="3.40.50.700">
    <property type="entry name" value="NADH:ubiquinone oxidoreductase-like, 20kDa subunit"/>
    <property type="match status" value="1"/>
</dbReference>
<dbReference type="GO" id="GO:0044569">
    <property type="term" value="C:[Ni-Fe] hydrogenase complex"/>
    <property type="evidence" value="ECO:0007669"/>
    <property type="project" value="TreeGrafter"/>
</dbReference>
<evidence type="ECO:0000256" key="6">
    <source>
        <dbReference type="ARBA" id="ARBA00022723"/>
    </source>
</evidence>
<accession>E1QFN1</accession>
<evidence type="ECO:0000259" key="13">
    <source>
        <dbReference type="Pfam" id="PF01058"/>
    </source>
</evidence>
<evidence type="ECO:0000259" key="14">
    <source>
        <dbReference type="Pfam" id="PF14720"/>
    </source>
</evidence>
<evidence type="ECO:0000256" key="3">
    <source>
        <dbReference type="ARBA" id="ARBA00006605"/>
    </source>
</evidence>
<dbReference type="Gene3D" id="4.10.480.10">
    <property type="entry name" value="Cytochrome-c3 hydrogenase, C-terminal domain"/>
    <property type="match status" value="1"/>
</dbReference>
<dbReference type="Proteomes" id="UP000009047">
    <property type="component" value="Chromosome"/>
</dbReference>
<dbReference type="GO" id="GO:0033748">
    <property type="term" value="F:hydrogenase (acceptor) activity"/>
    <property type="evidence" value="ECO:0007669"/>
    <property type="project" value="UniProtKB-EC"/>
</dbReference>
<evidence type="ECO:0000256" key="5">
    <source>
        <dbReference type="ARBA" id="ARBA00022485"/>
    </source>
</evidence>
<reference evidence="15 16" key="1">
    <citation type="journal article" date="2010" name="Stand. Genomic Sci.">
        <title>Complete genome sequence of Desulfarculus baarsii type strain (2st14).</title>
        <authorList>
            <person name="Sun H."/>
            <person name="Spring S."/>
            <person name="Lapidus A."/>
            <person name="Davenport K."/>
            <person name="Del Rio T.G."/>
            <person name="Tice H."/>
            <person name="Nolan M."/>
            <person name="Copeland A."/>
            <person name="Cheng J.F."/>
            <person name="Lucas S."/>
            <person name="Tapia R."/>
            <person name="Goodwin L."/>
            <person name="Pitluck S."/>
            <person name="Ivanova N."/>
            <person name="Pagani I."/>
            <person name="Mavromatis K."/>
            <person name="Ovchinnikova G."/>
            <person name="Pati A."/>
            <person name="Chen A."/>
            <person name="Palaniappan K."/>
            <person name="Hauser L."/>
            <person name="Chang Y.J."/>
            <person name="Jeffries C.D."/>
            <person name="Detter J.C."/>
            <person name="Han C."/>
            <person name="Rohde M."/>
            <person name="Brambilla E."/>
            <person name="Goker M."/>
            <person name="Woyke T."/>
            <person name="Bristow J."/>
            <person name="Eisen J.A."/>
            <person name="Markowitz V."/>
            <person name="Hugenholtz P."/>
            <person name="Kyrpides N.C."/>
            <person name="Klenk H.P."/>
            <person name="Land M."/>
        </authorList>
    </citation>
    <scope>NUCLEOTIDE SEQUENCE [LARGE SCALE GENOMIC DNA]</scope>
    <source>
        <strain evidence="16">ATCC 33931 / DSM 2075 / LMG 7858 / VKM B-1802 / 2st14</strain>
    </source>
</reference>
<dbReference type="STRING" id="644282.Deba_0997"/>
<dbReference type="Pfam" id="PF01058">
    <property type="entry name" value="Oxidored_q6"/>
    <property type="match status" value="1"/>
</dbReference>
<feature type="binding site" evidence="12">
    <location>
        <position position="225"/>
    </location>
    <ligand>
        <name>[4Fe-4S] cluster</name>
        <dbReference type="ChEBI" id="CHEBI:49883"/>
        <label>2</label>
    </ligand>
</feature>
<evidence type="ECO:0000256" key="1">
    <source>
        <dbReference type="ARBA" id="ARBA00001966"/>
    </source>
</evidence>
<dbReference type="PROSITE" id="PS51318">
    <property type="entry name" value="TAT"/>
    <property type="match status" value="1"/>
</dbReference>
<evidence type="ECO:0000256" key="9">
    <source>
        <dbReference type="ARBA" id="ARBA00023002"/>
    </source>
</evidence>
<proteinExistence type="inferred from homology"/>
<evidence type="ECO:0000256" key="8">
    <source>
        <dbReference type="ARBA" id="ARBA00022764"/>
    </source>
</evidence>
<dbReference type="GO" id="GO:0009055">
    <property type="term" value="F:electron transfer activity"/>
    <property type="evidence" value="ECO:0007669"/>
    <property type="project" value="TreeGrafter"/>
</dbReference>
<evidence type="ECO:0000256" key="12">
    <source>
        <dbReference type="PIRSR" id="PIRSR000310-1"/>
    </source>
</evidence>
<dbReference type="RefSeq" id="WP_013257821.1">
    <property type="nucleotide sequence ID" value="NC_014365.1"/>
</dbReference>
<dbReference type="GO" id="GO:0008901">
    <property type="term" value="F:ferredoxin hydrogenase activity"/>
    <property type="evidence" value="ECO:0007669"/>
    <property type="project" value="InterPro"/>
</dbReference>
<evidence type="ECO:0000256" key="2">
    <source>
        <dbReference type="ARBA" id="ARBA00004418"/>
    </source>
</evidence>
<name>E1QFN1_DESB2</name>
<feature type="binding site" evidence="12">
    <location>
        <position position="251"/>
    </location>
    <ligand>
        <name>[4Fe-4S] cluster</name>
        <dbReference type="ChEBI" id="CHEBI:49883"/>
        <label>2</label>
    </ligand>
</feature>
<feature type="binding site" evidence="12">
    <location>
        <position position="282"/>
    </location>
    <ligand>
        <name>[3Fe-4S] cluster</name>
        <dbReference type="ChEBI" id="CHEBI:21137"/>
    </ligand>
</feature>
<comment type="subunit">
    <text evidence="4">Heterodimer of a large and a small subunit.</text>
</comment>
<keyword evidence="5 12" id="KW-0004">4Fe-4S</keyword>
<keyword evidence="7" id="KW-0732">Signal</keyword>
<dbReference type="InterPro" id="IPR001821">
    <property type="entry name" value="NiFe_hydrogenase_ssu"/>
</dbReference>
<comment type="cofactor">
    <cofactor evidence="1">
        <name>[4Fe-4S] cluster</name>
        <dbReference type="ChEBI" id="CHEBI:49883"/>
    </cofactor>
</comment>
<dbReference type="eggNOG" id="COG1740">
    <property type="taxonomic scope" value="Bacteria"/>
</dbReference>
<feature type="binding site" evidence="12">
    <location>
        <position position="185"/>
    </location>
    <ligand>
        <name>[4Fe-4S] cluster</name>
        <dbReference type="ChEBI" id="CHEBI:49883"/>
        <label>1</label>
    </ligand>
</feature>
<evidence type="ECO:0000256" key="10">
    <source>
        <dbReference type="ARBA" id="ARBA00023004"/>
    </source>
</evidence>
<dbReference type="GO" id="GO:0009375">
    <property type="term" value="C:ferredoxin hydrogenase complex"/>
    <property type="evidence" value="ECO:0007669"/>
    <property type="project" value="InterPro"/>
</dbReference>
<organism evidence="15 16">
    <name type="scientific">Desulfarculus baarsii (strain ATCC 33931 / DSM 2075 / LMG 7858 / VKM B-1802 / 2st14)</name>
    <dbReference type="NCBI Taxonomy" id="644282"/>
    <lineage>
        <taxon>Bacteria</taxon>
        <taxon>Pseudomonadati</taxon>
        <taxon>Thermodesulfobacteriota</taxon>
        <taxon>Desulfarculia</taxon>
        <taxon>Desulfarculales</taxon>
        <taxon>Desulfarculaceae</taxon>
        <taxon>Desulfarculus</taxon>
    </lineage>
</organism>
<evidence type="ECO:0000256" key="11">
    <source>
        <dbReference type="ARBA" id="ARBA00023014"/>
    </source>
</evidence>
<comment type="similarity">
    <text evidence="3">Belongs to the [NiFe]/[NiFeSe] hydrogenase small subunit family.</text>
</comment>
<keyword evidence="12" id="KW-0003">3Fe-4S</keyword>
<feature type="binding site" evidence="12">
    <location>
        <position position="222"/>
    </location>
    <ligand>
        <name>[4Fe-4S] cluster</name>
        <dbReference type="ChEBI" id="CHEBI:49883"/>
        <label>2</label>
    </ligand>
</feature>
<keyword evidence="11 12" id="KW-0411">Iron-sulfur</keyword>
<dbReference type="PANTHER" id="PTHR30013:SF5">
    <property type="entry name" value="HYDROGENASE SMALL SUBUNIT"/>
    <property type="match status" value="1"/>
</dbReference>
<dbReference type="InterPro" id="IPR006137">
    <property type="entry name" value="NADH_UbQ_OxRdtase-like_20kDa"/>
</dbReference>
<dbReference type="SUPFAM" id="SSF56770">
    <property type="entry name" value="HydA/Nqo6-like"/>
    <property type="match status" value="1"/>
</dbReference>